<dbReference type="InterPro" id="IPR049551">
    <property type="entry name" value="PKS_DH_C"/>
</dbReference>
<dbReference type="SMART" id="SM00829">
    <property type="entry name" value="PKS_ER"/>
    <property type="match status" value="1"/>
</dbReference>
<dbReference type="PROSITE" id="PS52019">
    <property type="entry name" value="PKS_MFAS_DH"/>
    <property type="match status" value="1"/>
</dbReference>
<keyword evidence="3" id="KW-0808">Transferase</keyword>
<feature type="region of interest" description="C-terminal hotdog fold" evidence="4">
    <location>
        <begin position="165"/>
        <end position="305"/>
    </location>
</feature>
<dbReference type="CDD" id="cd08956">
    <property type="entry name" value="KR_3_FAS_SDR_x"/>
    <property type="match status" value="1"/>
</dbReference>
<evidence type="ECO:0000259" key="6">
    <source>
        <dbReference type="PROSITE" id="PS52019"/>
    </source>
</evidence>
<feature type="non-terminal residue" evidence="7">
    <location>
        <position position="1"/>
    </location>
</feature>
<feature type="domain" description="PKS/mFAS DH" evidence="6">
    <location>
        <begin position="32"/>
        <end position="305"/>
    </location>
</feature>
<evidence type="ECO:0000256" key="1">
    <source>
        <dbReference type="ARBA" id="ARBA00022450"/>
    </source>
</evidence>
<dbReference type="PANTHER" id="PTHR43775:SF51">
    <property type="entry name" value="INACTIVE PHENOLPHTHIOCEROL SYNTHESIS POLYKETIDE SYNTHASE TYPE I PKS1-RELATED"/>
    <property type="match status" value="1"/>
</dbReference>
<proteinExistence type="predicted"/>
<dbReference type="Pfam" id="PF13602">
    <property type="entry name" value="ADH_zinc_N_2"/>
    <property type="match status" value="1"/>
</dbReference>
<dbReference type="Pfam" id="PF00550">
    <property type="entry name" value="PP-binding"/>
    <property type="match status" value="1"/>
</dbReference>
<dbReference type="InterPro" id="IPR036736">
    <property type="entry name" value="ACP-like_sf"/>
</dbReference>
<dbReference type="PROSITE" id="PS00012">
    <property type="entry name" value="PHOSPHOPANTETHEINE"/>
    <property type="match status" value="1"/>
</dbReference>
<dbReference type="InterPro" id="IPR009081">
    <property type="entry name" value="PP-bd_ACP"/>
</dbReference>
<dbReference type="InterPro" id="IPR020843">
    <property type="entry name" value="ER"/>
</dbReference>
<evidence type="ECO:0000313" key="7">
    <source>
        <dbReference type="EMBL" id="MFC4566054.1"/>
    </source>
</evidence>
<evidence type="ECO:0000256" key="3">
    <source>
        <dbReference type="ARBA" id="ARBA00022679"/>
    </source>
</evidence>
<dbReference type="InterPro" id="IPR006162">
    <property type="entry name" value="Ppantetheine_attach_site"/>
</dbReference>
<dbReference type="SUPFAM" id="SSF50129">
    <property type="entry name" value="GroES-like"/>
    <property type="match status" value="1"/>
</dbReference>
<gene>
    <name evidence="7" type="ORF">ACFO4E_29720</name>
</gene>
<dbReference type="PANTHER" id="PTHR43775">
    <property type="entry name" value="FATTY ACID SYNTHASE"/>
    <property type="match status" value="1"/>
</dbReference>
<feature type="active site" description="Proton donor; for dehydratase activity" evidence="4">
    <location>
        <position position="226"/>
    </location>
</feature>
<dbReference type="InterPro" id="IPR011032">
    <property type="entry name" value="GroES-like_sf"/>
</dbReference>
<dbReference type="CDD" id="cd05195">
    <property type="entry name" value="enoyl_red"/>
    <property type="match status" value="1"/>
</dbReference>
<dbReference type="SMART" id="SM00822">
    <property type="entry name" value="PKS_KR"/>
    <property type="match status" value="1"/>
</dbReference>
<dbReference type="InterPro" id="IPR042104">
    <property type="entry name" value="PKS_dehydratase_sf"/>
</dbReference>
<dbReference type="InterPro" id="IPR013154">
    <property type="entry name" value="ADH-like_N"/>
</dbReference>
<feature type="region of interest" description="N-terminal hotdog fold" evidence="4">
    <location>
        <begin position="32"/>
        <end position="153"/>
    </location>
</feature>
<dbReference type="SMART" id="SM00826">
    <property type="entry name" value="PKS_DH"/>
    <property type="match status" value="1"/>
</dbReference>
<dbReference type="InterPro" id="IPR049900">
    <property type="entry name" value="PKS_mFAS_DH"/>
</dbReference>
<dbReference type="InterPro" id="IPR013968">
    <property type="entry name" value="PKS_KR"/>
</dbReference>
<dbReference type="Gene3D" id="3.40.50.11460">
    <property type="match status" value="1"/>
</dbReference>
<feature type="domain" description="Carrier" evidence="5">
    <location>
        <begin position="1119"/>
        <end position="1194"/>
    </location>
</feature>
<feature type="active site" description="Proton acceptor; for dehydratase activity" evidence="4">
    <location>
        <position position="64"/>
    </location>
</feature>
<dbReference type="Gene3D" id="1.10.1200.10">
    <property type="entry name" value="ACP-like"/>
    <property type="match status" value="1"/>
</dbReference>
<accession>A0ABV9E4B4</accession>
<protein>
    <submittedName>
        <fullName evidence="7">SDR family NAD(P)-dependent oxidoreductase</fullName>
    </submittedName>
</protein>
<dbReference type="Gene3D" id="3.40.50.720">
    <property type="entry name" value="NAD(P)-binding Rossmann-like Domain"/>
    <property type="match status" value="1"/>
</dbReference>
<keyword evidence="2" id="KW-0597">Phosphoprotein</keyword>
<dbReference type="InterPro" id="IPR020807">
    <property type="entry name" value="PKS_DH"/>
</dbReference>
<evidence type="ECO:0000259" key="5">
    <source>
        <dbReference type="PROSITE" id="PS50075"/>
    </source>
</evidence>
<keyword evidence="1" id="KW-0596">Phosphopantetheine</keyword>
<comment type="caution">
    <text evidence="7">The sequence shown here is derived from an EMBL/GenBank/DDBJ whole genome shotgun (WGS) entry which is preliminary data.</text>
</comment>
<evidence type="ECO:0000256" key="4">
    <source>
        <dbReference type="PROSITE-ProRule" id="PRU01363"/>
    </source>
</evidence>
<dbReference type="Gene3D" id="3.90.180.10">
    <property type="entry name" value="Medium-chain alcohol dehydrogenases, catalytic domain"/>
    <property type="match status" value="1"/>
</dbReference>
<dbReference type="RefSeq" id="WP_378580591.1">
    <property type="nucleotide sequence ID" value="NZ_JBHSFQ010000062.1"/>
</dbReference>
<dbReference type="Pfam" id="PF21089">
    <property type="entry name" value="PKS_DH_N"/>
    <property type="match status" value="1"/>
</dbReference>
<dbReference type="InterPro" id="IPR020806">
    <property type="entry name" value="PKS_PP-bd"/>
</dbReference>
<dbReference type="PROSITE" id="PS01162">
    <property type="entry name" value="QOR_ZETA_CRYSTAL"/>
    <property type="match status" value="1"/>
</dbReference>
<reference evidence="8" key="1">
    <citation type="journal article" date="2019" name="Int. J. Syst. Evol. Microbiol.">
        <title>The Global Catalogue of Microorganisms (GCM) 10K type strain sequencing project: providing services to taxonomists for standard genome sequencing and annotation.</title>
        <authorList>
            <consortium name="The Broad Institute Genomics Platform"/>
            <consortium name="The Broad Institute Genome Sequencing Center for Infectious Disease"/>
            <person name="Wu L."/>
            <person name="Ma J."/>
        </authorList>
    </citation>
    <scope>NUCLEOTIDE SEQUENCE [LARGE SCALE GENOMIC DNA]</scope>
    <source>
        <strain evidence="8">XZYJ18</strain>
    </source>
</reference>
<dbReference type="PROSITE" id="PS50075">
    <property type="entry name" value="CARRIER"/>
    <property type="match status" value="1"/>
</dbReference>
<keyword evidence="8" id="KW-1185">Reference proteome</keyword>
<sequence>LPTTPFTHHHYWLPTTTATTDAGGLGQTPADHPLVGAAVELPEDGGVVLTGRVSVSSHPWLADHAVDGRVLFPGTGFVELAVRGGDEVGCAVVEELTLAAPLVLDGGQSVFLQVAVGAADEDGRRTVAVHSRTDARDWTRHASGTLAATFDGEGADLSEWPPAGAREVDVTDHYATLAARGYGYGPAFQGLRRAWVRGDDVFAEVALGEEEAARAGGYGLHPALLDSALHALGAVENGADTDEAVSLPFSWTDVRLHASAAGRLRVRLTSGADGAVAIEAADADGRPVASIGALVMRELTDRQGATAPAPAPASSSALLRMDWVPFGSKVPTFEGTVAVVGGTGDFGVAEALARGGVRVREVADPASAAALEGVSAVVVPVRTPEAGDDPVGDVRRGLGGVLKAVQAWLADDRLADARLVVVTRGAVAAGPADAAPGLVGAAVSGMVRSAQAESPGRVLLADVDAAAESAANLPSLLGVADEPQVAVRGGDVLVPRLARTDTARDLAIPAEGAWRLDAEAKGSIDGLRLVDAPGADRALSGGEVRVAVRAAGVNFRDVLNALGMYPGEAGAMGVEFAGVVREVGPKVKGLAPGDRVMGLSDEGTFGPRVVADRRMLAAIPEGWTFARAASVPSVFATAWYGLVDLAGIGRGDRVLVHSGAGGVGMAAIQIARSVGAEVFATASPGKWDVLRGLGLAEDHIASSRDLGFAEKFGAVDVVLNSLAGEFTDASLDLLGKGGRFIEMGKTDLRTPDQIARSHPGVVYRSFDLMDAGARRIGQMLGDVVGAFRKGSLRPIPVRSWDVRRAGEAFRFMAQARHRGKIVLTIPRTLDPEGTVLVTGGTGGLGAVLARHLVRERGVRHLVLASRSGAEAEGAAGLVADLEAAGAAVEVVACDVSTSDGVARALAAVPERHPLTGVFHTAGVLADGVVSSLDDDRLGRVLAPKADAAWRLHHATLGMDLAAFTLYSSSAGTLDSAGQGNYAAANAFLDALAAARSAAGLPGLSLGWGVWDPETGGMTRRLSDGDLGRVSRSGFTPLSARQGMELLDAALAQPEPFLLPLPIDARALAARDEGIPAPLRGLVAPARRTVQAVAGPGAEQAGESSLDDRLASLPPAERRQVLVSLVRSEAAAVLGHSSTDQVDPDKSLSELGFDSLTSVELRNRLGRATGLRLPATLVFDHPTAAAIADYLGDQLLPAEEPVEEQVAHSLVELRRLLDQVSPDDEARSSITARLQRFVEEWRGARTGDGEGSSVRTAQADELFALIDEGL</sequence>
<organism evidence="7 8">
    <name type="scientific">Nocardiopsis mangrovi</name>
    <dbReference type="NCBI Taxonomy" id="1179818"/>
    <lineage>
        <taxon>Bacteria</taxon>
        <taxon>Bacillati</taxon>
        <taxon>Actinomycetota</taxon>
        <taxon>Actinomycetes</taxon>
        <taxon>Streptosporangiales</taxon>
        <taxon>Nocardiopsidaceae</taxon>
        <taxon>Nocardiopsis</taxon>
    </lineage>
</organism>
<evidence type="ECO:0000313" key="8">
    <source>
        <dbReference type="Proteomes" id="UP001595923"/>
    </source>
</evidence>
<dbReference type="InterPro" id="IPR055123">
    <property type="entry name" value="SpnB-like_Rossmann"/>
</dbReference>
<dbReference type="Pfam" id="PF14765">
    <property type="entry name" value="PS-DH"/>
    <property type="match status" value="1"/>
</dbReference>
<evidence type="ECO:0000256" key="2">
    <source>
        <dbReference type="ARBA" id="ARBA00022553"/>
    </source>
</evidence>
<dbReference type="Proteomes" id="UP001595923">
    <property type="component" value="Unassembled WGS sequence"/>
</dbReference>
<dbReference type="InterPro" id="IPR057326">
    <property type="entry name" value="KR_dom"/>
</dbReference>
<dbReference type="SMART" id="SM00823">
    <property type="entry name" value="PKS_PP"/>
    <property type="match status" value="1"/>
</dbReference>
<dbReference type="SUPFAM" id="SSF51735">
    <property type="entry name" value="NAD(P)-binding Rossmann-fold domains"/>
    <property type="match status" value="3"/>
</dbReference>
<dbReference type="InterPro" id="IPR036291">
    <property type="entry name" value="NAD(P)-bd_dom_sf"/>
</dbReference>
<dbReference type="EMBL" id="JBHSFQ010000062">
    <property type="protein sequence ID" value="MFC4566054.1"/>
    <property type="molecule type" value="Genomic_DNA"/>
</dbReference>
<dbReference type="SMART" id="SM01294">
    <property type="entry name" value="PKS_PP_betabranch"/>
    <property type="match status" value="1"/>
</dbReference>
<dbReference type="Pfam" id="PF08240">
    <property type="entry name" value="ADH_N"/>
    <property type="match status" value="1"/>
</dbReference>
<dbReference type="InterPro" id="IPR050091">
    <property type="entry name" value="PKS_NRPS_Biosynth_Enz"/>
</dbReference>
<dbReference type="Pfam" id="PF22953">
    <property type="entry name" value="SpnB_Rossmann"/>
    <property type="match status" value="1"/>
</dbReference>
<dbReference type="Pfam" id="PF08659">
    <property type="entry name" value="KR"/>
    <property type="match status" value="1"/>
</dbReference>
<dbReference type="SUPFAM" id="SSF47336">
    <property type="entry name" value="ACP-like"/>
    <property type="match status" value="1"/>
</dbReference>
<dbReference type="InterPro" id="IPR002364">
    <property type="entry name" value="Quin_OxRdtase/zeta-crystal_CS"/>
</dbReference>
<dbReference type="Gene3D" id="3.10.129.110">
    <property type="entry name" value="Polyketide synthase dehydratase"/>
    <property type="match status" value="1"/>
</dbReference>
<name>A0ABV9E4B4_9ACTN</name>
<dbReference type="InterPro" id="IPR049552">
    <property type="entry name" value="PKS_DH_N"/>
</dbReference>